<evidence type="ECO:0000256" key="4">
    <source>
        <dbReference type="ARBA" id="ARBA00022989"/>
    </source>
</evidence>
<gene>
    <name evidence="11" type="ORF">MACH26_08690</name>
</gene>
<dbReference type="Pfam" id="PF00578">
    <property type="entry name" value="AhpC-TSA"/>
    <property type="match status" value="1"/>
</dbReference>
<evidence type="ECO:0000256" key="3">
    <source>
        <dbReference type="ARBA" id="ARBA00022741"/>
    </source>
</evidence>
<dbReference type="SMART" id="SM00044">
    <property type="entry name" value="CYCc"/>
    <property type="match status" value="1"/>
</dbReference>
<sequence>MKLAQRLKERIKSGLIMPVMLLCYATSPLLLLWLYFQFSWSGLGFLLLNCLFPAYAAWNSHKQHTETLAMQKSLILVLVSGFTLLTLSILDNVYHYADPVSITAFHLVMVYLLTMVLPKLRLELTGLEEGNQFPAFVFDDPDGNPITRKQLAKGPVLFYFFRGNWCPFCTTQIAMLMHHYKQIQDEGIHLAFVSTQPHEEMKKLAAKYDVECDYLVDVAFAFSSKYKLVHEGAVLPGLGRFGQDTLFPTLVLIDHSDKVLMLQRSDNFRLRPDPDQVLERIQRLGKNAWLDKLIKERTRQLCLEKEKSEQIILNILPEHTAIELKEKGKTEARFYECATLLFSDFVGFTRIASSVTPQILVDSLNAYFERYDRAIGELGLEKIKTIGDAYMVAGGLPVRDPQHAQKCAQFAFKMLEIGEQLKLENPTKGLCVFDIRIGIHSGPVMAGVVGERKFSYDIWGNTVNLAARMESASAAGRINISQATLDLLGDKAITEARGALEVKNHQPQQMYFLNGMN</sequence>
<feature type="transmembrane region" description="Helical" evidence="8">
    <location>
        <begin position="42"/>
        <end position="61"/>
    </location>
</feature>
<dbReference type="EMBL" id="AP027272">
    <property type="protein sequence ID" value="BDX05348.1"/>
    <property type="molecule type" value="Genomic_DNA"/>
</dbReference>
<dbReference type="GO" id="GO:0016020">
    <property type="term" value="C:membrane"/>
    <property type="evidence" value="ECO:0007669"/>
    <property type="project" value="UniProtKB-SubCell"/>
</dbReference>
<evidence type="ECO:0008006" key="13">
    <source>
        <dbReference type="Google" id="ProtNLM"/>
    </source>
</evidence>
<feature type="transmembrane region" description="Helical" evidence="8">
    <location>
        <begin position="15"/>
        <end position="36"/>
    </location>
</feature>
<name>A0AA48HE79_9ALTE</name>
<evidence type="ECO:0000256" key="6">
    <source>
        <dbReference type="ARBA" id="ARBA00023239"/>
    </source>
</evidence>
<evidence type="ECO:0000313" key="12">
    <source>
        <dbReference type="Proteomes" id="UP001333710"/>
    </source>
</evidence>
<dbReference type="PANTHER" id="PTHR11920:SF335">
    <property type="entry name" value="GUANYLATE CYCLASE"/>
    <property type="match status" value="1"/>
</dbReference>
<dbReference type="SUPFAM" id="SSF52833">
    <property type="entry name" value="Thioredoxin-like"/>
    <property type="match status" value="1"/>
</dbReference>
<evidence type="ECO:0000256" key="5">
    <source>
        <dbReference type="ARBA" id="ARBA00023136"/>
    </source>
</evidence>
<keyword evidence="5 8" id="KW-0472">Membrane</keyword>
<comment type="similarity">
    <text evidence="7">Belongs to the adenylyl cyclase class-4/guanylyl cyclase family.</text>
</comment>
<evidence type="ECO:0000256" key="1">
    <source>
        <dbReference type="ARBA" id="ARBA00004370"/>
    </source>
</evidence>
<feature type="domain" description="Guanylate cyclase" evidence="9">
    <location>
        <begin position="339"/>
        <end position="470"/>
    </location>
</feature>
<dbReference type="Gene3D" id="3.30.70.1230">
    <property type="entry name" value="Nucleotide cyclase"/>
    <property type="match status" value="1"/>
</dbReference>
<dbReference type="GO" id="GO:0035556">
    <property type="term" value="P:intracellular signal transduction"/>
    <property type="evidence" value="ECO:0007669"/>
    <property type="project" value="InterPro"/>
</dbReference>
<dbReference type="RefSeq" id="WP_338291314.1">
    <property type="nucleotide sequence ID" value="NZ_AP027272.1"/>
</dbReference>
<dbReference type="GO" id="GO:0004016">
    <property type="term" value="F:adenylate cyclase activity"/>
    <property type="evidence" value="ECO:0007669"/>
    <property type="project" value="UniProtKB-ARBA"/>
</dbReference>
<keyword evidence="6 7" id="KW-0456">Lyase</keyword>
<keyword evidence="3" id="KW-0547">Nucleotide-binding</keyword>
<dbReference type="KEGG" id="pmaw:MACH26_08690"/>
<evidence type="ECO:0000259" key="9">
    <source>
        <dbReference type="PROSITE" id="PS50125"/>
    </source>
</evidence>
<organism evidence="11 12">
    <name type="scientific">Planctobacterium marinum</name>
    <dbReference type="NCBI Taxonomy" id="1631968"/>
    <lineage>
        <taxon>Bacteria</taxon>
        <taxon>Pseudomonadati</taxon>
        <taxon>Pseudomonadota</taxon>
        <taxon>Gammaproteobacteria</taxon>
        <taxon>Alteromonadales</taxon>
        <taxon>Alteromonadaceae</taxon>
        <taxon>Planctobacterium</taxon>
    </lineage>
</organism>
<dbReference type="GO" id="GO:0016209">
    <property type="term" value="F:antioxidant activity"/>
    <property type="evidence" value="ECO:0007669"/>
    <property type="project" value="InterPro"/>
</dbReference>
<evidence type="ECO:0000259" key="10">
    <source>
        <dbReference type="PROSITE" id="PS51352"/>
    </source>
</evidence>
<proteinExistence type="inferred from homology"/>
<dbReference type="InterPro" id="IPR018297">
    <property type="entry name" value="A/G_cyclase_CS"/>
</dbReference>
<evidence type="ECO:0000313" key="11">
    <source>
        <dbReference type="EMBL" id="BDX05348.1"/>
    </source>
</evidence>
<dbReference type="InterPro" id="IPR050401">
    <property type="entry name" value="Cyclic_nucleotide_synthase"/>
</dbReference>
<dbReference type="GO" id="GO:0000166">
    <property type="term" value="F:nucleotide binding"/>
    <property type="evidence" value="ECO:0007669"/>
    <property type="project" value="UniProtKB-KW"/>
</dbReference>
<evidence type="ECO:0000256" key="7">
    <source>
        <dbReference type="RuleBase" id="RU000405"/>
    </source>
</evidence>
<dbReference type="PROSITE" id="PS51352">
    <property type="entry name" value="THIOREDOXIN_2"/>
    <property type="match status" value="1"/>
</dbReference>
<dbReference type="InterPro" id="IPR013766">
    <property type="entry name" value="Thioredoxin_domain"/>
</dbReference>
<keyword evidence="4 8" id="KW-1133">Transmembrane helix</keyword>
<dbReference type="Proteomes" id="UP001333710">
    <property type="component" value="Chromosome"/>
</dbReference>
<dbReference type="Pfam" id="PF00211">
    <property type="entry name" value="Guanylate_cyc"/>
    <property type="match status" value="1"/>
</dbReference>
<reference evidence="11" key="1">
    <citation type="submission" date="2023-01" db="EMBL/GenBank/DDBJ databases">
        <title>Complete genome sequence of Planctobacterium marinum strain Dej080120_11.</title>
        <authorList>
            <person name="Ueki S."/>
            <person name="Maruyama F."/>
        </authorList>
    </citation>
    <scope>NUCLEOTIDE SEQUENCE</scope>
    <source>
        <strain evidence="11">Dej080120_11</strain>
    </source>
</reference>
<dbReference type="PROSITE" id="PS00452">
    <property type="entry name" value="GUANYLATE_CYCLASE_1"/>
    <property type="match status" value="1"/>
</dbReference>
<dbReference type="Gene3D" id="3.40.30.10">
    <property type="entry name" value="Glutaredoxin"/>
    <property type="match status" value="1"/>
</dbReference>
<evidence type="ECO:0000256" key="2">
    <source>
        <dbReference type="ARBA" id="ARBA00022692"/>
    </source>
</evidence>
<dbReference type="CDD" id="cd07302">
    <property type="entry name" value="CHD"/>
    <property type="match status" value="1"/>
</dbReference>
<dbReference type="InterPro" id="IPR000866">
    <property type="entry name" value="AhpC/TSA"/>
</dbReference>
<dbReference type="InterPro" id="IPR029787">
    <property type="entry name" value="Nucleotide_cyclase"/>
</dbReference>
<accession>A0AA48HE79</accession>
<comment type="subcellular location">
    <subcellularLocation>
        <location evidence="1">Membrane</location>
    </subcellularLocation>
</comment>
<dbReference type="SUPFAM" id="SSF55073">
    <property type="entry name" value="Nucleotide cyclase"/>
    <property type="match status" value="1"/>
</dbReference>
<protein>
    <recommendedName>
        <fullName evidence="13">Guanylate cyclase</fullName>
    </recommendedName>
</protein>
<evidence type="ECO:0000256" key="8">
    <source>
        <dbReference type="SAM" id="Phobius"/>
    </source>
</evidence>
<keyword evidence="2 8" id="KW-0812">Transmembrane</keyword>
<dbReference type="AlphaFoldDB" id="A0AA48HE79"/>
<dbReference type="PROSITE" id="PS50125">
    <property type="entry name" value="GUANYLATE_CYCLASE_2"/>
    <property type="match status" value="1"/>
</dbReference>
<feature type="transmembrane region" description="Helical" evidence="8">
    <location>
        <begin position="73"/>
        <end position="90"/>
    </location>
</feature>
<keyword evidence="12" id="KW-1185">Reference proteome</keyword>
<feature type="domain" description="Thioredoxin" evidence="10">
    <location>
        <begin position="127"/>
        <end position="286"/>
    </location>
</feature>
<dbReference type="InterPro" id="IPR036249">
    <property type="entry name" value="Thioredoxin-like_sf"/>
</dbReference>
<dbReference type="InterPro" id="IPR001054">
    <property type="entry name" value="A/G_cyclase"/>
</dbReference>
<dbReference type="GO" id="GO:0016491">
    <property type="term" value="F:oxidoreductase activity"/>
    <property type="evidence" value="ECO:0007669"/>
    <property type="project" value="InterPro"/>
</dbReference>
<dbReference type="GO" id="GO:0009190">
    <property type="term" value="P:cyclic nucleotide biosynthetic process"/>
    <property type="evidence" value="ECO:0007669"/>
    <property type="project" value="InterPro"/>
</dbReference>
<dbReference type="PANTHER" id="PTHR11920">
    <property type="entry name" value="GUANYLYL CYCLASE"/>
    <property type="match status" value="1"/>
</dbReference>